<protein>
    <submittedName>
        <fullName evidence="2">N,N-dimethylformamidase large subunit</fullName>
    </submittedName>
</protein>
<dbReference type="EMBL" id="WQNF01000003">
    <property type="protein sequence ID" value="MVT64665.1"/>
    <property type="molecule type" value="Genomic_DNA"/>
</dbReference>
<keyword evidence="3" id="KW-1185">Reference proteome</keyword>
<dbReference type="AlphaFoldDB" id="A0A844SGI7"/>
<gene>
    <name evidence="2" type="ORF">GPL21_06000</name>
</gene>
<evidence type="ECO:0000259" key="1">
    <source>
        <dbReference type="Pfam" id="PF20254"/>
    </source>
</evidence>
<comment type="caution">
    <text evidence="2">The sequence shown here is derived from an EMBL/GenBank/DDBJ whole genome shotgun (WGS) entry which is preliminary data.</text>
</comment>
<dbReference type="Pfam" id="PF20254">
    <property type="entry name" value="DMFA2_C"/>
    <property type="match status" value="1"/>
</dbReference>
<feature type="domain" description="N,N-dimethylformamidase beta subunit-like C-terminal" evidence="1">
    <location>
        <begin position="271"/>
        <end position="700"/>
    </location>
</feature>
<dbReference type="RefSeq" id="WP_157341748.1">
    <property type="nucleotide sequence ID" value="NZ_WQNF01000003.1"/>
</dbReference>
<dbReference type="InterPro" id="IPR046540">
    <property type="entry name" value="DMFA2_C"/>
</dbReference>
<accession>A0A844SGI7</accession>
<evidence type="ECO:0000313" key="3">
    <source>
        <dbReference type="Proteomes" id="UP000436468"/>
    </source>
</evidence>
<reference evidence="2 3" key="1">
    <citation type="submission" date="2019-12" db="EMBL/GenBank/DDBJ databases">
        <title>Draft genome sequences Bradyrhizobium cajani AMBPC1010, Bradyrhizobium pachyrhizi AMBPC1040 and Bradyrhizobium yuanmingense ALSPC3051, three plant growth promoting strains isolated from nodules of Cajanus cajan L. in Dominican Republic.</title>
        <authorList>
            <person name="Flores-Felix J.D."/>
            <person name="Araujo J."/>
            <person name="Diaz-Alcantara C."/>
            <person name="Gonzalez-Andres F."/>
            <person name="Velazquez E."/>
        </authorList>
    </citation>
    <scope>NUCLEOTIDE SEQUENCE [LARGE SCALE GENOMIC DNA]</scope>
    <source>
        <strain evidence="2 3">1040</strain>
    </source>
</reference>
<proteinExistence type="predicted"/>
<sequence>MQPPIIGYCDPLRGRPGQRIAFHVSSGGGRPFSARVVRIACGDPNPQGPGLDIREVASDLGGQHPGQEQIVPIGSCGLAALPALRGHGALSAVFNVRPTRLNDDLRAILSLQDAEATQVVMVGLERGELVLLQRRDGQESRAATGLRLEAGQWYAVRVDLIDDSSAVAVRLEPIEARPLRPKGQGTVVSLAAPVDFQAWSRITFAAAWSGRPQHCFNGQIEQPQLRAKRDDNGRSEDEIVAAWDFSQRINQQTFPDVGPHGCDGTLVNVPTRAVRGSNWTGSEMNWRHAPQHYGAIHFHDDDLSDCKWAESLSLAISPEWDSGIYGLEVQNELGTDIIPFYVLPAKQAPRKPIAVLASTFTHMAYANHARGNFDEAFRARVRAWQAYPWNPDDVREFAASTYNYHSDGSGVSLSSRLRPILTMRPGFLTFNDPVGSGLRHFPADTHLVSWLNHHGFDFDIVTDEDLDDDGISAIEGYKVLVTGSHPEYHTERSLNALRDFCDLGGNFIYLGGNGFYWRIARRTDLPHVIEIRRAEGGIRAWACEPGEYYQQLDGGYGGLWRRNGRPPQALAGIGFAIQGPYEGSGYRRTAESYRPEVAWVFEGVDNDVCGNYGLFGGGAAGFELDQVSDALGTTPGTIVLARSEGHGGMFRIVPEEVLTHTLSLTADIKPEAHMVIGGGGDRGYFFSTGSITFIGSLCHNRHNNDVSRILANVVRRFSEMPTESK</sequence>
<dbReference type="Proteomes" id="UP000436468">
    <property type="component" value="Unassembled WGS sequence"/>
</dbReference>
<organism evidence="2 3">
    <name type="scientific">Bradyrhizobium pachyrhizi</name>
    <dbReference type="NCBI Taxonomy" id="280333"/>
    <lineage>
        <taxon>Bacteria</taxon>
        <taxon>Pseudomonadati</taxon>
        <taxon>Pseudomonadota</taxon>
        <taxon>Alphaproteobacteria</taxon>
        <taxon>Hyphomicrobiales</taxon>
        <taxon>Nitrobacteraceae</taxon>
        <taxon>Bradyrhizobium</taxon>
    </lineage>
</organism>
<name>A0A844SGI7_9BRAD</name>
<evidence type="ECO:0000313" key="2">
    <source>
        <dbReference type="EMBL" id="MVT64665.1"/>
    </source>
</evidence>